<dbReference type="AlphaFoldDB" id="A0A1M7TES1"/>
<reference evidence="2" key="1">
    <citation type="submission" date="2016-11" db="EMBL/GenBank/DDBJ databases">
        <authorList>
            <person name="Varghese N."/>
            <person name="Submissions S."/>
        </authorList>
    </citation>
    <scope>NUCLEOTIDE SEQUENCE [LARGE SCALE GENOMIC DNA]</scope>
    <source>
        <strain evidence="2">GAS401</strain>
    </source>
</reference>
<protein>
    <submittedName>
        <fullName evidence="1">Uncharacterized protein</fullName>
    </submittedName>
</protein>
<dbReference type="EMBL" id="LT670849">
    <property type="protein sequence ID" value="SHN69196.1"/>
    <property type="molecule type" value="Genomic_DNA"/>
</dbReference>
<dbReference type="RefSeq" id="WP_072817339.1">
    <property type="nucleotide sequence ID" value="NZ_LT670849.1"/>
</dbReference>
<evidence type="ECO:0000313" key="1">
    <source>
        <dbReference type="EMBL" id="SHN69196.1"/>
    </source>
</evidence>
<name>A0A1M7TES1_9BRAD</name>
<organism evidence="1 2">
    <name type="scientific">Bradyrhizobium erythrophlei</name>
    <dbReference type="NCBI Taxonomy" id="1437360"/>
    <lineage>
        <taxon>Bacteria</taxon>
        <taxon>Pseudomonadati</taxon>
        <taxon>Pseudomonadota</taxon>
        <taxon>Alphaproteobacteria</taxon>
        <taxon>Hyphomicrobiales</taxon>
        <taxon>Nitrobacteraceae</taxon>
        <taxon>Bradyrhizobium</taxon>
    </lineage>
</organism>
<accession>A0A1M7TES1</accession>
<proteinExistence type="predicted"/>
<sequence>MSDDVITVERLERALAVSAYLVELDGPKMVPIFERIERELSALRSQQDATERARRLLESYGQPRAIEPPLGL</sequence>
<dbReference type="Proteomes" id="UP000184096">
    <property type="component" value="Chromosome I"/>
</dbReference>
<evidence type="ECO:0000313" key="2">
    <source>
        <dbReference type="Proteomes" id="UP000184096"/>
    </source>
</evidence>
<gene>
    <name evidence="1" type="ORF">SAMN05444170_1511</name>
</gene>
<dbReference type="OrthoDB" id="8410412at2"/>
<keyword evidence="2" id="KW-1185">Reference proteome</keyword>